<gene>
    <name evidence="2" type="ORF">COS25_01650</name>
</gene>
<dbReference type="InterPro" id="IPR050276">
    <property type="entry name" value="MshD_Acetyltransferase"/>
</dbReference>
<reference evidence="3" key="1">
    <citation type="submission" date="2017-09" db="EMBL/GenBank/DDBJ databases">
        <title>Depth-based differentiation of microbial function through sediment-hosted aquifers and enrichment of novel symbionts in the deep terrestrial subsurface.</title>
        <authorList>
            <person name="Probst A.J."/>
            <person name="Ladd B."/>
            <person name="Jarett J.K."/>
            <person name="Geller-Mcgrath D.E."/>
            <person name="Sieber C.M.K."/>
            <person name="Emerson J.B."/>
            <person name="Anantharaman K."/>
            <person name="Thomas B.C."/>
            <person name="Malmstrom R."/>
            <person name="Stieglmeier M."/>
            <person name="Klingl A."/>
            <person name="Woyke T."/>
            <person name="Ryan C.M."/>
            <person name="Banfield J.F."/>
        </authorList>
    </citation>
    <scope>NUCLEOTIDE SEQUENCE [LARGE SCALE GENOMIC DNA]</scope>
</reference>
<name>A0A2M7D9J4_9BACT</name>
<dbReference type="PANTHER" id="PTHR43617:SF34">
    <property type="entry name" value="PUTATIVE-RELATED"/>
    <property type="match status" value="1"/>
</dbReference>
<dbReference type="Gene3D" id="3.40.630.30">
    <property type="match status" value="1"/>
</dbReference>
<dbReference type="InterPro" id="IPR016181">
    <property type="entry name" value="Acyl_CoA_acyltransferase"/>
</dbReference>
<comment type="caution">
    <text evidence="2">The sequence shown here is derived from an EMBL/GenBank/DDBJ whole genome shotgun (WGS) entry which is preliminary data.</text>
</comment>
<accession>A0A2M7D9J4</accession>
<proteinExistence type="predicted"/>
<dbReference type="SUPFAM" id="SSF55729">
    <property type="entry name" value="Acyl-CoA N-acyltransferases (Nat)"/>
    <property type="match status" value="1"/>
</dbReference>
<dbReference type="AlphaFoldDB" id="A0A2M7D9J4"/>
<dbReference type="InterPro" id="IPR000182">
    <property type="entry name" value="GNAT_dom"/>
</dbReference>
<evidence type="ECO:0000313" key="3">
    <source>
        <dbReference type="Proteomes" id="UP000230864"/>
    </source>
</evidence>
<dbReference type="GO" id="GO:0016747">
    <property type="term" value="F:acyltransferase activity, transferring groups other than amino-acyl groups"/>
    <property type="evidence" value="ECO:0007669"/>
    <property type="project" value="InterPro"/>
</dbReference>
<feature type="domain" description="N-acetyltransferase" evidence="1">
    <location>
        <begin position="10"/>
        <end position="165"/>
    </location>
</feature>
<protein>
    <recommendedName>
        <fullName evidence="1">N-acetyltransferase domain-containing protein</fullName>
    </recommendedName>
</protein>
<evidence type="ECO:0000313" key="2">
    <source>
        <dbReference type="EMBL" id="PIV45094.1"/>
    </source>
</evidence>
<dbReference type="PROSITE" id="PS51186">
    <property type="entry name" value="GNAT"/>
    <property type="match status" value="1"/>
</dbReference>
<evidence type="ECO:0000259" key="1">
    <source>
        <dbReference type="PROSITE" id="PS51186"/>
    </source>
</evidence>
<dbReference type="Proteomes" id="UP000230864">
    <property type="component" value="Unassembled WGS sequence"/>
</dbReference>
<dbReference type="PANTHER" id="PTHR43617">
    <property type="entry name" value="L-AMINO ACID N-ACETYLTRANSFERASE"/>
    <property type="match status" value="1"/>
</dbReference>
<dbReference type="CDD" id="cd04301">
    <property type="entry name" value="NAT_SF"/>
    <property type="match status" value="1"/>
</dbReference>
<dbReference type="Pfam" id="PF00583">
    <property type="entry name" value="Acetyltransf_1"/>
    <property type="match status" value="1"/>
</dbReference>
<dbReference type="EMBL" id="PETZ01000031">
    <property type="protein sequence ID" value="PIV45094.1"/>
    <property type="molecule type" value="Genomic_DNA"/>
</dbReference>
<sequence>MAKVKILNDFTIRKATIKDLKDILKLNFELFKKEYKEFDKSLNLGWTYSKEGKKFFRDVIIKKDNFIEVVENKNGIVGYLNGGMAKRIPWREEARYAFLGSVFIDKKFRAKGLGTKLTKDFINWCKGNNVDYLSVMASAQNNLGINFYRKAGFKDYDLTLQIKLS</sequence>
<organism evidence="2 3">
    <name type="scientific">Candidatus Nealsonbacteria bacterium CG02_land_8_20_14_3_00_37_10</name>
    <dbReference type="NCBI Taxonomy" id="1974699"/>
    <lineage>
        <taxon>Bacteria</taxon>
        <taxon>Candidatus Nealsoniibacteriota</taxon>
    </lineage>
</organism>